<accession>A0A5C5UA59</accession>
<dbReference type="AlphaFoldDB" id="A0A5C5UA59"/>
<evidence type="ECO:0000256" key="3">
    <source>
        <dbReference type="ARBA" id="ARBA00012219"/>
    </source>
</evidence>
<protein>
    <recommendedName>
        <fullName evidence="3">pantoate--beta-alanine ligase (AMP-forming)</fullName>
        <ecNumber evidence="3">6.3.2.1</ecNumber>
    </recommendedName>
</protein>
<dbReference type="EC" id="6.3.2.1" evidence="3"/>
<dbReference type="PANTHER" id="PTHR21299">
    <property type="entry name" value="CYTIDYLATE KINASE/PANTOATE-BETA-ALANINE LIGASE"/>
    <property type="match status" value="1"/>
</dbReference>
<comment type="caution">
    <text evidence="9">The sequence shown here is derived from an EMBL/GenBank/DDBJ whole genome shotgun (WGS) entry which is preliminary data.</text>
</comment>
<dbReference type="GO" id="GO:0005829">
    <property type="term" value="C:cytosol"/>
    <property type="evidence" value="ECO:0007669"/>
    <property type="project" value="TreeGrafter"/>
</dbReference>
<dbReference type="InterPro" id="IPR014729">
    <property type="entry name" value="Rossmann-like_a/b/a_fold"/>
</dbReference>
<organism evidence="9 10">
    <name type="scientific">Corynebacterium canis</name>
    <dbReference type="NCBI Taxonomy" id="679663"/>
    <lineage>
        <taxon>Bacteria</taxon>
        <taxon>Bacillati</taxon>
        <taxon>Actinomycetota</taxon>
        <taxon>Actinomycetes</taxon>
        <taxon>Mycobacteriales</taxon>
        <taxon>Corynebacteriaceae</taxon>
        <taxon>Corynebacterium</taxon>
    </lineage>
</organism>
<proteinExistence type="inferred from homology"/>
<dbReference type="GO" id="GO:0004592">
    <property type="term" value="F:pantoate-beta-alanine ligase activity"/>
    <property type="evidence" value="ECO:0007669"/>
    <property type="project" value="UniProtKB-EC"/>
</dbReference>
<dbReference type="RefSeq" id="WP_146325308.1">
    <property type="nucleotide sequence ID" value="NZ_BAABLR010000066.1"/>
</dbReference>
<dbReference type="GO" id="GO:0015940">
    <property type="term" value="P:pantothenate biosynthetic process"/>
    <property type="evidence" value="ECO:0007669"/>
    <property type="project" value="UniProtKB-UniPathway"/>
</dbReference>
<comment type="similarity">
    <text evidence="2">Belongs to the pantothenate synthetase family.</text>
</comment>
<dbReference type="Gene3D" id="3.30.1300.10">
    <property type="entry name" value="Pantoate-beta-alanine ligase, C-terminal domain"/>
    <property type="match status" value="1"/>
</dbReference>
<keyword evidence="10" id="KW-1185">Reference proteome</keyword>
<reference evidence="9 10" key="1">
    <citation type="submission" date="2019-08" db="EMBL/GenBank/DDBJ databases">
        <authorList>
            <person name="Lei W."/>
        </authorList>
    </citation>
    <scope>NUCLEOTIDE SEQUENCE [LARGE SCALE GENOMIC DNA]</scope>
    <source>
        <strain evidence="9 10">CCUG 58627</strain>
    </source>
</reference>
<evidence type="ECO:0000256" key="6">
    <source>
        <dbReference type="ARBA" id="ARBA00022741"/>
    </source>
</evidence>
<dbReference type="SUPFAM" id="SSF52374">
    <property type="entry name" value="Nucleotidylyl transferase"/>
    <property type="match status" value="1"/>
</dbReference>
<dbReference type="Gene3D" id="3.40.50.620">
    <property type="entry name" value="HUPs"/>
    <property type="match status" value="1"/>
</dbReference>
<evidence type="ECO:0000256" key="8">
    <source>
        <dbReference type="ARBA" id="ARBA00048258"/>
    </source>
</evidence>
<keyword evidence="4 9" id="KW-0436">Ligase</keyword>
<sequence>MTFTPRGDTVFREIAAVRPVVRAFRKLGKPVVLVPAEAPDAATAYRIAQAQRIPGSITVLALIDAASPAVPANCHVDCVLALSSSALFPSGIRTSVCGDGGFGEELTVLLKLVNIVAPTDLFLSEKDYEFLLAAQHMITDFNLDLRVHGVPILREPDGLALDPRNRELSAGGRESALAISAALAAGAHAAEGGKDAVLAAARAVLAASPELTVESLEVRGPELGDARLLITASIEGITLSDNAGLPLGIGFKSLADQA</sequence>
<name>A0A5C5UA59_9CORY</name>
<keyword evidence="5" id="KW-0566">Pantothenate biosynthesis</keyword>
<evidence type="ECO:0000256" key="5">
    <source>
        <dbReference type="ARBA" id="ARBA00022655"/>
    </source>
</evidence>
<dbReference type="Proteomes" id="UP000320791">
    <property type="component" value="Unassembled WGS sequence"/>
</dbReference>
<evidence type="ECO:0000256" key="2">
    <source>
        <dbReference type="ARBA" id="ARBA00009256"/>
    </source>
</evidence>
<gene>
    <name evidence="9" type="ORF">FRX94_10565</name>
</gene>
<dbReference type="UniPathway" id="UPA00028">
    <property type="reaction ID" value="UER00005"/>
</dbReference>
<dbReference type="GO" id="GO:0005524">
    <property type="term" value="F:ATP binding"/>
    <property type="evidence" value="ECO:0007669"/>
    <property type="project" value="UniProtKB-KW"/>
</dbReference>
<dbReference type="InterPro" id="IPR003721">
    <property type="entry name" value="Pantoate_ligase"/>
</dbReference>
<evidence type="ECO:0000313" key="10">
    <source>
        <dbReference type="Proteomes" id="UP000320791"/>
    </source>
</evidence>
<dbReference type="EMBL" id="VOHM01000026">
    <property type="protein sequence ID" value="TWT22846.1"/>
    <property type="molecule type" value="Genomic_DNA"/>
</dbReference>
<dbReference type="PANTHER" id="PTHR21299:SF1">
    <property type="entry name" value="PANTOATE--BETA-ALANINE LIGASE"/>
    <property type="match status" value="1"/>
</dbReference>
<evidence type="ECO:0000256" key="7">
    <source>
        <dbReference type="ARBA" id="ARBA00022840"/>
    </source>
</evidence>
<keyword evidence="6" id="KW-0547">Nucleotide-binding</keyword>
<evidence type="ECO:0000313" key="9">
    <source>
        <dbReference type="EMBL" id="TWT22846.1"/>
    </source>
</evidence>
<comment type="catalytic activity">
    <reaction evidence="8">
        <text>(R)-pantoate + beta-alanine + ATP = (R)-pantothenate + AMP + diphosphate + H(+)</text>
        <dbReference type="Rhea" id="RHEA:10912"/>
        <dbReference type="ChEBI" id="CHEBI:15378"/>
        <dbReference type="ChEBI" id="CHEBI:15980"/>
        <dbReference type="ChEBI" id="CHEBI:29032"/>
        <dbReference type="ChEBI" id="CHEBI:30616"/>
        <dbReference type="ChEBI" id="CHEBI:33019"/>
        <dbReference type="ChEBI" id="CHEBI:57966"/>
        <dbReference type="ChEBI" id="CHEBI:456215"/>
        <dbReference type="EC" id="6.3.2.1"/>
    </reaction>
</comment>
<evidence type="ECO:0000256" key="1">
    <source>
        <dbReference type="ARBA" id="ARBA00004990"/>
    </source>
</evidence>
<dbReference type="Pfam" id="PF02569">
    <property type="entry name" value="Pantoate_ligase"/>
    <property type="match status" value="1"/>
</dbReference>
<dbReference type="InterPro" id="IPR042176">
    <property type="entry name" value="Pantoate_ligase_C"/>
</dbReference>
<comment type="pathway">
    <text evidence="1">Cofactor biosynthesis; (R)-pantothenate biosynthesis; (R)-pantothenate from (R)-pantoate and beta-alanine: step 1/1.</text>
</comment>
<keyword evidence="7" id="KW-0067">ATP-binding</keyword>
<dbReference type="OrthoDB" id="9773087at2"/>
<evidence type="ECO:0000256" key="4">
    <source>
        <dbReference type="ARBA" id="ARBA00022598"/>
    </source>
</evidence>